<feature type="transmembrane region" description="Helical" evidence="2">
    <location>
        <begin position="101"/>
        <end position="119"/>
    </location>
</feature>
<dbReference type="PANTHER" id="PTHR36374:SF1">
    <property type="entry name" value="OS01G0969000 PROTEIN"/>
    <property type="match status" value="1"/>
</dbReference>
<dbReference type="Gramene" id="Manes.07G092300.1.v8.1">
    <property type="protein sequence ID" value="Manes.07G092300.1.v8.1.CDS"/>
    <property type="gene ID" value="Manes.07G092300.v8.1"/>
</dbReference>
<feature type="compositionally biased region" description="Low complexity" evidence="1">
    <location>
        <begin position="140"/>
        <end position="149"/>
    </location>
</feature>
<feature type="region of interest" description="Disordered" evidence="1">
    <location>
        <begin position="127"/>
        <end position="149"/>
    </location>
</feature>
<keyword evidence="2" id="KW-0812">Transmembrane</keyword>
<keyword evidence="2" id="KW-0472">Membrane</keyword>
<evidence type="ECO:0000313" key="3">
    <source>
        <dbReference type="EMBL" id="OAY45796.1"/>
    </source>
</evidence>
<dbReference type="STRING" id="3983.A0A2C9VM98"/>
<name>A0A2C9VM98_MANES</name>
<feature type="region of interest" description="Disordered" evidence="1">
    <location>
        <begin position="58"/>
        <end position="77"/>
    </location>
</feature>
<sequence length="149" mass="17073">MAEAEMGKIVTHQYISDKPKNLFSFLPRFDLKLPFFNQEKKAPPQSVVKEEQRMAVVGEGEAENAKQKPNFVTFPNTRTIMHPPLDVELEESSGRTHNPVVIWQVYAIGGFIILKWVWARWKERNQRAKKASSDDDQSSDESQSPADDN</sequence>
<protein>
    <submittedName>
        <fullName evidence="3">Uncharacterized protein</fullName>
    </submittedName>
</protein>
<reference evidence="4" key="1">
    <citation type="journal article" date="2016" name="Nat. Biotechnol.">
        <title>Sequencing wild and cultivated cassava and related species reveals extensive interspecific hybridization and genetic diversity.</title>
        <authorList>
            <person name="Bredeson J.V."/>
            <person name="Lyons J.B."/>
            <person name="Prochnik S.E."/>
            <person name="Wu G.A."/>
            <person name="Ha C.M."/>
            <person name="Edsinger-Gonzales E."/>
            <person name="Grimwood J."/>
            <person name="Schmutz J."/>
            <person name="Rabbi I.Y."/>
            <person name="Egesi C."/>
            <person name="Nauluvula P."/>
            <person name="Lebot V."/>
            <person name="Ndunguru J."/>
            <person name="Mkamilo G."/>
            <person name="Bart R.S."/>
            <person name="Setter T.L."/>
            <person name="Gleadow R.M."/>
            <person name="Kulakow P."/>
            <person name="Ferguson M.E."/>
            <person name="Rounsley S."/>
            <person name="Rokhsar D.S."/>
        </authorList>
    </citation>
    <scope>NUCLEOTIDE SEQUENCE [LARGE SCALE GENOMIC DNA]</scope>
    <source>
        <strain evidence="4">cv. AM560-2</strain>
    </source>
</reference>
<dbReference type="OrthoDB" id="1892038at2759"/>
<dbReference type="PANTHER" id="PTHR36374">
    <property type="entry name" value="OS01G0969000 PROTEIN"/>
    <property type="match status" value="1"/>
</dbReference>
<organism evidence="3 4">
    <name type="scientific">Manihot esculenta</name>
    <name type="common">Cassava</name>
    <name type="synonym">Jatropha manihot</name>
    <dbReference type="NCBI Taxonomy" id="3983"/>
    <lineage>
        <taxon>Eukaryota</taxon>
        <taxon>Viridiplantae</taxon>
        <taxon>Streptophyta</taxon>
        <taxon>Embryophyta</taxon>
        <taxon>Tracheophyta</taxon>
        <taxon>Spermatophyta</taxon>
        <taxon>Magnoliopsida</taxon>
        <taxon>eudicotyledons</taxon>
        <taxon>Gunneridae</taxon>
        <taxon>Pentapetalae</taxon>
        <taxon>rosids</taxon>
        <taxon>fabids</taxon>
        <taxon>Malpighiales</taxon>
        <taxon>Euphorbiaceae</taxon>
        <taxon>Crotonoideae</taxon>
        <taxon>Manihoteae</taxon>
        <taxon>Manihot</taxon>
    </lineage>
</organism>
<keyword evidence="2" id="KW-1133">Transmembrane helix</keyword>
<evidence type="ECO:0000256" key="2">
    <source>
        <dbReference type="SAM" id="Phobius"/>
    </source>
</evidence>
<dbReference type="AlphaFoldDB" id="A0A2C9VM98"/>
<proteinExistence type="predicted"/>
<evidence type="ECO:0000313" key="4">
    <source>
        <dbReference type="Proteomes" id="UP000091857"/>
    </source>
</evidence>
<keyword evidence="4" id="KW-1185">Reference proteome</keyword>
<dbReference type="Proteomes" id="UP000091857">
    <property type="component" value="Chromosome 7"/>
</dbReference>
<comment type="caution">
    <text evidence="3">The sequence shown here is derived from an EMBL/GenBank/DDBJ whole genome shotgun (WGS) entry which is preliminary data.</text>
</comment>
<dbReference type="GO" id="GO:0009507">
    <property type="term" value="C:chloroplast"/>
    <property type="evidence" value="ECO:0000318"/>
    <property type="project" value="GO_Central"/>
</dbReference>
<gene>
    <name evidence="3" type="ORF">MANES_07G092300v8</name>
</gene>
<accession>A0A2C9VM98</accession>
<dbReference type="EMBL" id="CM004393">
    <property type="protein sequence ID" value="OAY45796.1"/>
    <property type="molecule type" value="Genomic_DNA"/>
</dbReference>
<evidence type="ECO:0000256" key="1">
    <source>
        <dbReference type="SAM" id="MobiDB-lite"/>
    </source>
</evidence>